<feature type="transmembrane region" description="Helical" evidence="8">
    <location>
        <begin position="328"/>
        <end position="346"/>
    </location>
</feature>
<evidence type="ECO:0000256" key="4">
    <source>
        <dbReference type="ARBA" id="ARBA00022679"/>
    </source>
</evidence>
<feature type="transmembrane region" description="Helical" evidence="8">
    <location>
        <begin position="134"/>
        <end position="151"/>
    </location>
</feature>
<dbReference type="PANTHER" id="PTHR33908:SF11">
    <property type="entry name" value="MEMBRANE PROTEIN"/>
    <property type="match status" value="1"/>
</dbReference>
<dbReference type="AlphaFoldDB" id="A0A0G0Q8U3"/>
<dbReference type="PANTHER" id="PTHR33908">
    <property type="entry name" value="MANNOSYLTRANSFERASE YKCB-RELATED"/>
    <property type="match status" value="1"/>
</dbReference>
<dbReference type="GO" id="GO:0016763">
    <property type="term" value="F:pentosyltransferase activity"/>
    <property type="evidence" value="ECO:0007669"/>
    <property type="project" value="TreeGrafter"/>
</dbReference>
<reference evidence="9 10" key="1">
    <citation type="journal article" date="2015" name="Nature">
        <title>rRNA introns, odd ribosomes, and small enigmatic genomes across a large radiation of phyla.</title>
        <authorList>
            <person name="Brown C.T."/>
            <person name="Hug L.A."/>
            <person name="Thomas B.C."/>
            <person name="Sharon I."/>
            <person name="Castelle C.J."/>
            <person name="Singh A."/>
            <person name="Wilkins M.J."/>
            <person name="Williams K.H."/>
            <person name="Banfield J.F."/>
        </authorList>
    </citation>
    <scope>NUCLEOTIDE SEQUENCE [LARGE SCALE GENOMIC DNA]</scope>
</reference>
<keyword evidence="5 8" id="KW-0812">Transmembrane</keyword>
<feature type="transmembrane region" description="Helical" evidence="8">
    <location>
        <begin position="203"/>
        <end position="220"/>
    </location>
</feature>
<name>A0A0G0Q8U3_9BACT</name>
<keyword evidence="7 8" id="KW-0472">Membrane</keyword>
<dbReference type="GO" id="GO:0009103">
    <property type="term" value="P:lipopolysaccharide biosynthetic process"/>
    <property type="evidence" value="ECO:0007669"/>
    <property type="project" value="UniProtKB-ARBA"/>
</dbReference>
<comment type="caution">
    <text evidence="9">The sequence shown here is derived from an EMBL/GenBank/DDBJ whole genome shotgun (WGS) entry which is preliminary data.</text>
</comment>
<keyword evidence="4" id="KW-0808">Transferase</keyword>
<evidence type="ECO:0000313" key="10">
    <source>
        <dbReference type="Proteomes" id="UP000034325"/>
    </source>
</evidence>
<keyword evidence="2" id="KW-1003">Cell membrane</keyword>
<feature type="transmembrane region" description="Helical" evidence="8">
    <location>
        <begin position="12"/>
        <end position="29"/>
    </location>
</feature>
<keyword evidence="6 8" id="KW-1133">Transmembrane helix</keyword>
<evidence type="ECO:0000256" key="1">
    <source>
        <dbReference type="ARBA" id="ARBA00004651"/>
    </source>
</evidence>
<dbReference type="Proteomes" id="UP000034325">
    <property type="component" value="Unassembled WGS sequence"/>
</dbReference>
<evidence type="ECO:0000256" key="5">
    <source>
        <dbReference type="ARBA" id="ARBA00022692"/>
    </source>
</evidence>
<dbReference type="GO" id="GO:0005886">
    <property type="term" value="C:plasma membrane"/>
    <property type="evidence" value="ECO:0007669"/>
    <property type="project" value="UniProtKB-SubCell"/>
</dbReference>
<evidence type="ECO:0000313" key="9">
    <source>
        <dbReference type="EMBL" id="KKQ98086.1"/>
    </source>
</evidence>
<comment type="subcellular location">
    <subcellularLocation>
        <location evidence="1">Cell membrane</location>
        <topology evidence="1">Multi-pass membrane protein</topology>
    </subcellularLocation>
</comment>
<sequence length="370" mass="42104">MRKLINFLKKNSILVIIVLFATGLRFIAITHTPPSLNWDEVSHGYNAYSILKSGRDEWGDFFPIIFKAYGDYKLPIYIYLTAVSELFFGLNAFAVRLPSVLAGIGTVIFTYFLVKELFLYRGKTLINTQNNSEMVALLSSLLVALEPWSLFLSRGAFEANLALFLIVAGVYFFLRGLRATSYLLPATTLLGLSVWTYNSARIFVPLLIVTLVLLFKEELLRVFKENRKLTSYILILTSLLFLPMFYQLINPIGQARYGKVGIIDDGAIAQIIEARENSSFGPLLTRLIYNRPTYFTQRFVENWGSHFTCSFLFFRGGSHYQFSVTGHGLLYIVNLPFFFLGLLILLKRVLKKDKASLFLLTWLILAPVPS</sequence>
<feature type="transmembrane region" description="Helical" evidence="8">
    <location>
        <begin position="157"/>
        <end position="174"/>
    </location>
</feature>
<dbReference type="EMBL" id="LBWA01000005">
    <property type="protein sequence ID" value="KKQ98086.1"/>
    <property type="molecule type" value="Genomic_DNA"/>
</dbReference>
<evidence type="ECO:0000256" key="2">
    <source>
        <dbReference type="ARBA" id="ARBA00022475"/>
    </source>
</evidence>
<feature type="transmembrane region" description="Helical" evidence="8">
    <location>
        <begin position="93"/>
        <end position="114"/>
    </location>
</feature>
<accession>A0A0G0Q8U3</accession>
<protein>
    <submittedName>
        <fullName evidence="9">Uncharacterized protein</fullName>
    </submittedName>
</protein>
<keyword evidence="3" id="KW-0328">Glycosyltransferase</keyword>
<evidence type="ECO:0000256" key="6">
    <source>
        <dbReference type="ARBA" id="ARBA00022989"/>
    </source>
</evidence>
<proteinExistence type="predicted"/>
<dbReference type="InterPro" id="IPR050297">
    <property type="entry name" value="LipidA_mod_glycosyltrf_83"/>
</dbReference>
<feature type="transmembrane region" description="Helical" evidence="8">
    <location>
        <begin position="232"/>
        <end position="249"/>
    </location>
</feature>
<gene>
    <name evidence="9" type="ORF">UT23_C0005G0009</name>
</gene>
<evidence type="ECO:0000256" key="8">
    <source>
        <dbReference type="SAM" id="Phobius"/>
    </source>
</evidence>
<evidence type="ECO:0000256" key="7">
    <source>
        <dbReference type="ARBA" id="ARBA00023136"/>
    </source>
</evidence>
<evidence type="ECO:0000256" key="3">
    <source>
        <dbReference type="ARBA" id="ARBA00022676"/>
    </source>
</evidence>
<organism evidence="9 10">
    <name type="scientific">Candidatus Woesebacteria bacterium GW2011_GWA1_39_12</name>
    <dbReference type="NCBI Taxonomy" id="1618549"/>
    <lineage>
        <taxon>Bacteria</taxon>
        <taxon>Candidatus Woeseibacteriota</taxon>
    </lineage>
</organism>